<gene>
    <name evidence="1" type="ORF">BKA55DRAFT_587402</name>
</gene>
<protein>
    <submittedName>
        <fullName evidence="1">Uncharacterized protein</fullName>
    </submittedName>
</protein>
<sequence>MEVSAAVICSPSEREALFPVSPHAPDAVFGKSTISRSRSSNKGLEEVNVVLTDREIVDRSVSWTEPVLCKG</sequence>
<organism evidence="1 2">
    <name type="scientific">Fusarium redolens</name>
    <dbReference type="NCBI Taxonomy" id="48865"/>
    <lineage>
        <taxon>Eukaryota</taxon>
        <taxon>Fungi</taxon>
        <taxon>Dikarya</taxon>
        <taxon>Ascomycota</taxon>
        <taxon>Pezizomycotina</taxon>
        <taxon>Sordariomycetes</taxon>
        <taxon>Hypocreomycetidae</taxon>
        <taxon>Hypocreales</taxon>
        <taxon>Nectriaceae</taxon>
        <taxon>Fusarium</taxon>
        <taxon>Fusarium redolens species complex</taxon>
    </lineage>
</organism>
<proteinExistence type="predicted"/>
<evidence type="ECO:0000313" key="2">
    <source>
        <dbReference type="Proteomes" id="UP000720189"/>
    </source>
</evidence>
<dbReference type="Proteomes" id="UP000720189">
    <property type="component" value="Unassembled WGS sequence"/>
</dbReference>
<dbReference type="GeneID" id="70224608"/>
<dbReference type="EMBL" id="JAGMUX010000043">
    <property type="protein sequence ID" value="KAH7203140.1"/>
    <property type="molecule type" value="Genomic_DNA"/>
</dbReference>
<name>A0A9P9FTY4_FUSRE</name>
<dbReference type="RefSeq" id="XP_046040794.1">
    <property type="nucleotide sequence ID" value="XM_046194654.1"/>
</dbReference>
<dbReference type="AlphaFoldDB" id="A0A9P9FTY4"/>
<accession>A0A9P9FTY4</accession>
<keyword evidence="2" id="KW-1185">Reference proteome</keyword>
<evidence type="ECO:0000313" key="1">
    <source>
        <dbReference type="EMBL" id="KAH7203140.1"/>
    </source>
</evidence>
<reference evidence="1" key="1">
    <citation type="journal article" date="2021" name="Nat. Commun.">
        <title>Genetic determinants of endophytism in the Arabidopsis root mycobiome.</title>
        <authorList>
            <person name="Mesny F."/>
            <person name="Miyauchi S."/>
            <person name="Thiergart T."/>
            <person name="Pickel B."/>
            <person name="Atanasova L."/>
            <person name="Karlsson M."/>
            <person name="Huettel B."/>
            <person name="Barry K.W."/>
            <person name="Haridas S."/>
            <person name="Chen C."/>
            <person name="Bauer D."/>
            <person name="Andreopoulos W."/>
            <person name="Pangilinan J."/>
            <person name="LaButti K."/>
            <person name="Riley R."/>
            <person name="Lipzen A."/>
            <person name="Clum A."/>
            <person name="Drula E."/>
            <person name="Henrissat B."/>
            <person name="Kohler A."/>
            <person name="Grigoriev I.V."/>
            <person name="Martin F.M."/>
            <person name="Hacquard S."/>
        </authorList>
    </citation>
    <scope>NUCLEOTIDE SEQUENCE</scope>
    <source>
        <strain evidence="1">MPI-CAGE-AT-0023</strain>
    </source>
</reference>
<comment type="caution">
    <text evidence="1">The sequence shown here is derived from an EMBL/GenBank/DDBJ whole genome shotgun (WGS) entry which is preliminary data.</text>
</comment>